<accession>A0A1C4BC26</accession>
<gene>
    <name evidence="1" type="ORF">GA0061071_104323</name>
</gene>
<evidence type="ECO:0000313" key="2">
    <source>
        <dbReference type="Proteomes" id="UP000198975"/>
    </source>
</evidence>
<dbReference type="RefSeq" id="WP_088237073.1">
    <property type="nucleotide sequence ID" value="NZ_FMAY01000004.1"/>
</dbReference>
<dbReference type="InterPro" id="IPR004375">
    <property type="entry name" value="NanQ/TabA/YiaL"/>
</dbReference>
<dbReference type="NCBIfam" id="TIGR00022">
    <property type="entry name" value="YhcH/YjgK/YiaL family protein"/>
    <property type="match status" value="1"/>
</dbReference>
<dbReference type="OrthoDB" id="6196468at2"/>
<dbReference type="InterPro" id="IPR037012">
    <property type="entry name" value="NanQ/TabA/YiaL_sf"/>
</dbReference>
<dbReference type="Pfam" id="PF04074">
    <property type="entry name" value="DUF386"/>
    <property type="match status" value="1"/>
</dbReference>
<protein>
    <submittedName>
        <fullName evidence="1">YhcH/YjgK/YiaL family protein</fullName>
    </submittedName>
</protein>
<dbReference type="EMBL" id="FMAY01000004">
    <property type="protein sequence ID" value="SCC04501.1"/>
    <property type="molecule type" value="Genomic_DNA"/>
</dbReference>
<sequence>MLFGHISQPNPCRLPAAIEKALDFLRTTDFRTLEPGVVEIEGRTIFAQILDLTTRPREEQKPEVHRQYLDIQFMAWGEEEIGIAIDTGNNVIAENLLDQRDIIFYQASENESFFEMVPGSYAIFFPQDVHRPACNKYRATPIRKIVVKVAISALN</sequence>
<dbReference type="PANTHER" id="PTHR34986:SF1">
    <property type="entry name" value="PROTEIN YIAL"/>
    <property type="match status" value="1"/>
</dbReference>
<proteinExistence type="predicted"/>
<name>A0A1C4BC26_9ENTR</name>
<dbReference type="Gene3D" id="2.60.120.370">
    <property type="entry name" value="YhcH/YjgK/YiaL"/>
    <property type="match status" value="1"/>
</dbReference>
<keyword evidence="2" id="KW-1185">Reference proteome</keyword>
<dbReference type="AlphaFoldDB" id="A0A1C4BC26"/>
<dbReference type="GO" id="GO:0005829">
    <property type="term" value="C:cytosol"/>
    <property type="evidence" value="ECO:0007669"/>
    <property type="project" value="TreeGrafter"/>
</dbReference>
<organism evidence="1 2">
    <name type="scientific">Kosakonia oryzendophytica</name>
    <dbReference type="NCBI Taxonomy" id="1005665"/>
    <lineage>
        <taxon>Bacteria</taxon>
        <taxon>Pseudomonadati</taxon>
        <taxon>Pseudomonadota</taxon>
        <taxon>Gammaproteobacteria</taxon>
        <taxon>Enterobacterales</taxon>
        <taxon>Enterobacteriaceae</taxon>
        <taxon>Kosakonia</taxon>
    </lineage>
</organism>
<dbReference type="Proteomes" id="UP000198975">
    <property type="component" value="Unassembled WGS sequence"/>
</dbReference>
<dbReference type="PANTHER" id="PTHR34986">
    <property type="entry name" value="EVOLVED BETA-GALACTOSIDASE SUBUNIT BETA"/>
    <property type="match status" value="1"/>
</dbReference>
<evidence type="ECO:0000313" key="1">
    <source>
        <dbReference type="EMBL" id="SCC04501.1"/>
    </source>
</evidence>
<reference evidence="2" key="1">
    <citation type="submission" date="2016-08" db="EMBL/GenBank/DDBJ databases">
        <authorList>
            <person name="Varghese N."/>
            <person name="Submissions Spin"/>
        </authorList>
    </citation>
    <scope>NUCLEOTIDE SEQUENCE [LARGE SCALE GENOMIC DNA]</scope>
    <source>
        <strain evidence="2">REICA_082</strain>
    </source>
</reference>
<dbReference type="SUPFAM" id="SSF51197">
    <property type="entry name" value="Clavaminate synthase-like"/>
    <property type="match status" value="1"/>
</dbReference>